<sequence length="228" mass="24842">MKPATLATTLLTSGLLLTTHAQLIPFFTNDRDNSLGQQRPGSQRRPQAMDPNSNAPGIQLPPSNPSNHDNDNKDTGSVILSDVIGTQPQIQIFAGFTRDISSVSTRLDTGSQNTTVLAPLNRAISDLPRKPWEDPREYAAFGAEAYSGADGESRAHRNLRRFTEAHVVPASPWKEGEKVESLNGGDVWWEQKDGKTVVQPGDVEVEKVTSRVANGEVWVLKGVLNYAS</sequence>
<reference evidence="1" key="1">
    <citation type="submission" date="2023-07" db="EMBL/GenBank/DDBJ databases">
        <title>Black Yeasts Isolated from many extreme environments.</title>
        <authorList>
            <person name="Coleine C."/>
            <person name="Stajich J.E."/>
            <person name="Selbmann L."/>
        </authorList>
    </citation>
    <scope>NUCLEOTIDE SEQUENCE</scope>
    <source>
        <strain evidence="1">CCFEE 5714</strain>
    </source>
</reference>
<accession>A0ACC3N3X3</accession>
<organism evidence="1 2">
    <name type="scientific">Vermiconidia calcicola</name>
    <dbReference type="NCBI Taxonomy" id="1690605"/>
    <lineage>
        <taxon>Eukaryota</taxon>
        <taxon>Fungi</taxon>
        <taxon>Dikarya</taxon>
        <taxon>Ascomycota</taxon>
        <taxon>Pezizomycotina</taxon>
        <taxon>Dothideomycetes</taxon>
        <taxon>Dothideomycetidae</taxon>
        <taxon>Mycosphaerellales</taxon>
        <taxon>Extremaceae</taxon>
        <taxon>Vermiconidia</taxon>
    </lineage>
</organism>
<evidence type="ECO:0000313" key="2">
    <source>
        <dbReference type="Proteomes" id="UP001281147"/>
    </source>
</evidence>
<proteinExistence type="predicted"/>
<name>A0ACC3N3X3_9PEZI</name>
<evidence type="ECO:0000313" key="1">
    <source>
        <dbReference type="EMBL" id="KAK3709291.1"/>
    </source>
</evidence>
<gene>
    <name evidence="1" type="ORF">LTR37_011029</name>
</gene>
<dbReference type="EMBL" id="JAUTXU010000094">
    <property type="protein sequence ID" value="KAK3709291.1"/>
    <property type="molecule type" value="Genomic_DNA"/>
</dbReference>
<keyword evidence="2" id="KW-1185">Reference proteome</keyword>
<comment type="caution">
    <text evidence="1">The sequence shown here is derived from an EMBL/GenBank/DDBJ whole genome shotgun (WGS) entry which is preliminary data.</text>
</comment>
<dbReference type="Proteomes" id="UP001281147">
    <property type="component" value="Unassembled WGS sequence"/>
</dbReference>
<protein>
    <submittedName>
        <fullName evidence="1">Uncharacterized protein</fullName>
    </submittedName>
</protein>